<comment type="caution">
    <text evidence="2">The sequence shown here is derived from an EMBL/GenBank/DDBJ whole genome shotgun (WGS) entry which is preliminary data.</text>
</comment>
<evidence type="ECO:0000256" key="1">
    <source>
        <dbReference type="SAM" id="Coils"/>
    </source>
</evidence>
<evidence type="ECO:0000313" key="2">
    <source>
        <dbReference type="EMBL" id="MBD7916271.1"/>
    </source>
</evidence>
<reference evidence="2 3" key="1">
    <citation type="submission" date="2020-08" db="EMBL/GenBank/DDBJ databases">
        <title>A Genomic Blueprint of the Chicken Gut Microbiome.</title>
        <authorList>
            <person name="Gilroy R."/>
            <person name="Ravi A."/>
            <person name="Getino M."/>
            <person name="Pursley I."/>
            <person name="Horton D.L."/>
            <person name="Alikhan N.-F."/>
            <person name="Baker D."/>
            <person name="Gharbi K."/>
            <person name="Hall N."/>
            <person name="Watson M."/>
            <person name="Adriaenssens E.M."/>
            <person name="Foster-Nyarko E."/>
            <person name="Jarju S."/>
            <person name="Secka A."/>
            <person name="Antonio M."/>
            <person name="Oren A."/>
            <person name="Chaudhuri R."/>
            <person name="La Ragione R.M."/>
            <person name="Hildebrand F."/>
            <person name="Pallen M.J."/>
        </authorList>
    </citation>
    <scope>NUCLEOTIDE SEQUENCE [LARGE SCALE GENOMIC DNA]</scope>
    <source>
        <strain evidence="2 3">Sa3CUN1</strain>
    </source>
</reference>
<keyword evidence="3" id="KW-1185">Reference proteome</keyword>
<organism evidence="2 3">
    <name type="scientific">Clostridium gallinarum</name>
    <dbReference type="NCBI Taxonomy" id="2762246"/>
    <lineage>
        <taxon>Bacteria</taxon>
        <taxon>Bacillati</taxon>
        <taxon>Bacillota</taxon>
        <taxon>Clostridia</taxon>
        <taxon>Eubacteriales</taxon>
        <taxon>Clostridiaceae</taxon>
        <taxon>Clostridium</taxon>
    </lineage>
</organism>
<sequence length="237" mass="28161">MFISIPKEFFVPVVFSEDFRYNSENNSMEYDTEEKRTIINRDKLKDLDFIDDTRQEDEFINYYKNNIVDKDIEEQTIKYIISFARFIDELRAANCIGKTKAESIELINYYAKSFRELYEDYKNLISEVRLPLSSSDKEGLIDKYIGKLADIFNESLKALNCKNLNYDIIEETIDNLLNDAREILKEKIRNINCEIVNKEEVCKSNEEVEENFAKAENMYETIDEEFLKEIKNRSISR</sequence>
<feature type="coiled-coil region" evidence="1">
    <location>
        <begin position="166"/>
        <end position="225"/>
    </location>
</feature>
<evidence type="ECO:0000313" key="3">
    <source>
        <dbReference type="Proteomes" id="UP000640335"/>
    </source>
</evidence>
<dbReference type="RefSeq" id="WP_191751015.1">
    <property type="nucleotide sequence ID" value="NZ_JACSQZ010000070.1"/>
</dbReference>
<keyword evidence="1" id="KW-0175">Coiled coil</keyword>
<dbReference type="EMBL" id="JACSQZ010000070">
    <property type="protein sequence ID" value="MBD7916271.1"/>
    <property type="molecule type" value="Genomic_DNA"/>
</dbReference>
<name>A0ABR8Q765_9CLOT</name>
<protein>
    <submittedName>
        <fullName evidence="2">Uncharacterized protein</fullName>
    </submittedName>
</protein>
<gene>
    <name evidence="2" type="ORF">H9660_14080</name>
</gene>
<proteinExistence type="predicted"/>
<dbReference type="Proteomes" id="UP000640335">
    <property type="component" value="Unassembled WGS sequence"/>
</dbReference>
<accession>A0ABR8Q765</accession>